<dbReference type="Proteomes" id="UP001177023">
    <property type="component" value="Unassembled WGS sequence"/>
</dbReference>
<dbReference type="CDD" id="cd00096">
    <property type="entry name" value="Ig"/>
    <property type="match status" value="4"/>
</dbReference>
<feature type="domain" description="Fibronectin type-III" evidence="29">
    <location>
        <begin position="3611"/>
        <end position="3705"/>
    </location>
</feature>
<feature type="domain" description="Fibronectin type-III" evidence="29">
    <location>
        <begin position="5963"/>
        <end position="6056"/>
    </location>
</feature>
<feature type="region of interest" description="Disordered" evidence="26">
    <location>
        <begin position="1821"/>
        <end position="1847"/>
    </location>
</feature>
<feature type="domain" description="Ig-like" evidence="28">
    <location>
        <begin position="1644"/>
        <end position="1733"/>
    </location>
</feature>
<dbReference type="GO" id="GO:0005516">
    <property type="term" value="F:calmodulin binding"/>
    <property type="evidence" value="ECO:0007669"/>
    <property type="project" value="UniProtKB-KW"/>
</dbReference>
<dbReference type="PANTHER" id="PTHR14340:SF9">
    <property type="entry name" value="FIBRONECTIN TYPE-III DOMAIN-CONTAINING PROTEIN"/>
    <property type="match status" value="1"/>
</dbReference>
<dbReference type="SUPFAM" id="SSF56112">
    <property type="entry name" value="Protein kinase-like (PK-like)"/>
    <property type="match status" value="1"/>
</dbReference>
<feature type="domain" description="Ig-like" evidence="28">
    <location>
        <begin position="4000"/>
        <end position="4086"/>
    </location>
</feature>
<evidence type="ECO:0000256" key="2">
    <source>
        <dbReference type="ARBA" id="ARBA00004123"/>
    </source>
</evidence>
<evidence type="ECO:0000256" key="10">
    <source>
        <dbReference type="ARBA" id="ARBA00022679"/>
    </source>
</evidence>
<dbReference type="PROSITE" id="PS00107">
    <property type="entry name" value="PROTEIN_KINASE_ATP"/>
    <property type="match status" value="1"/>
</dbReference>
<feature type="domain" description="Ig-like" evidence="28">
    <location>
        <begin position="5"/>
        <end position="98"/>
    </location>
</feature>
<dbReference type="FunFam" id="2.60.40.10:FF:000031">
    <property type="entry name" value="Myosin-binding protein C, slow type"/>
    <property type="match status" value="8"/>
</dbReference>
<feature type="domain" description="Fibronectin type-III" evidence="29">
    <location>
        <begin position="3903"/>
        <end position="3996"/>
    </location>
</feature>
<keyword evidence="14" id="KW-0418">Kinase</keyword>
<feature type="region of interest" description="Disordered" evidence="26">
    <location>
        <begin position="3012"/>
        <end position="3045"/>
    </location>
</feature>
<dbReference type="Gene3D" id="2.60.40.10">
    <property type="entry name" value="Immunoglobulins"/>
    <property type="match status" value="58"/>
</dbReference>
<dbReference type="GO" id="GO:0031430">
    <property type="term" value="C:M band"/>
    <property type="evidence" value="ECO:0007669"/>
    <property type="project" value="UniProtKB-ARBA"/>
</dbReference>
<dbReference type="CDD" id="cd05748">
    <property type="entry name" value="Ig_Titin_like"/>
    <property type="match status" value="1"/>
</dbReference>
<feature type="domain" description="Fibronectin type-III" evidence="29">
    <location>
        <begin position="2137"/>
        <end position="2231"/>
    </location>
</feature>
<evidence type="ECO:0000313" key="31">
    <source>
        <dbReference type="Proteomes" id="UP001177023"/>
    </source>
</evidence>
<dbReference type="FunFam" id="2.60.40.10:FF:000460">
    <property type="entry name" value="Bent, isoform J"/>
    <property type="match status" value="1"/>
</dbReference>
<feature type="domain" description="Fibronectin type-III" evidence="29">
    <location>
        <begin position="4194"/>
        <end position="4289"/>
    </location>
</feature>
<dbReference type="EMBL" id="CATQJA010002710">
    <property type="protein sequence ID" value="CAJ0587389.1"/>
    <property type="molecule type" value="Genomic_DNA"/>
</dbReference>
<dbReference type="GO" id="GO:0005524">
    <property type="term" value="F:ATP binding"/>
    <property type="evidence" value="ECO:0007669"/>
    <property type="project" value="UniProtKB-UniRule"/>
</dbReference>
<dbReference type="FunFam" id="2.60.40.10:FF:000107">
    <property type="entry name" value="Myosin, light chain kinase a"/>
    <property type="match status" value="1"/>
</dbReference>
<evidence type="ECO:0000256" key="26">
    <source>
        <dbReference type="SAM" id="MobiDB-lite"/>
    </source>
</evidence>
<dbReference type="FunFam" id="2.60.40.10:FF:000147">
    <property type="entry name" value="Myosin light chain kinase"/>
    <property type="match status" value="1"/>
</dbReference>
<dbReference type="SUPFAM" id="SSF48726">
    <property type="entry name" value="Immunoglobulin"/>
    <property type="match status" value="27"/>
</dbReference>
<feature type="domain" description="Ig-like" evidence="28">
    <location>
        <begin position="967"/>
        <end position="1058"/>
    </location>
</feature>
<keyword evidence="18" id="KW-0112">Calmodulin-binding</keyword>
<keyword evidence="19" id="KW-0175">Coiled coil</keyword>
<feature type="domain" description="Fibronectin type-III" evidence="29">
    <location>
        <begin position="5282"/>
        <end position="5377"/>
    </location>
</feature>
<comment type="similarity">
    <text evidence="5">Belongs to the protein kinase superfamily. CAMK Ser/Thr protein kinase family.</text>
</comment>
<feature type="compositionally biased region" description="Low complexity" evidence="26">
    <location>
        <begin position="234"/>
        <end position="243"/>
    </location>
</feature>
<feature type="compositionally biased region" description="Basic and acidic residues" evidence="26">
    <location>
        <begin position="802"/>
        <end position="812"/>
    </location>
</feature>
<dbReference type="InterPro" id="IPR036116">
    <property type="entry name" value="FN3_sf"/>
</dbReference>
<feature type="domain" description="Fibronectin type-III" evidence="29">
    <location>
        <begin position="4783"/>
        <end position="4875"/>
    </location>
</feature>
<keyword evidence="21" id="KW-0539">Nucleus</keyword>
<dbReference type="GO" id="GO:0051239">
    <property type="term" value="P:regulation of multicellular organismal process"/>
    <property type="evidence" value="ECO:0007669"/>
    <property type="project" value="UniProtKB-ARBA"/>
</dbReference>
<evidence type="ECO:0000259" key="29">
    <source>
        <dbReference type="PROSITE" id="PS50853"/>
    </source>
</evidence>
<dbReference type="GO" id="GO:0003779">
    <property type="term" value="F:actin binding"/>
    <property type="evidence" value="ECO:0007669"/>
    <property type="project" value="UniProtKB-ARBA"/>
</dbReference>
<evidence type="ECO:0000256" key="3">
    <source>
        <dbReference type="ARBA" id="ARBA00004161"/>
    </source>
</evidence>
<keyword evidence="22" id="KW-0393">Immunoglobulin domain</keyword>
<feature type="compositionally biased region" description="Basic and acidic residues" evidence="26">
    <location>
        <begin position="224"/>
        <end position="233"/>
    </location>
</feature>
<feature type="domain" description="Ig-like" evidence="28">
    <location>
        <begin position="3413"/>
        <end position="3503"/>
    </location>
</feature>
<feature type="region of interest" description="Disordered" evidence="26">
    <location>
        <begin position="3590"/>
        <end position="3613"/>
    </location>
</feature>
<dbReference type="GO" id="GO:0004674">
    <property type="term" value="F:protein serine/threonine kinase activity"/>
    <property type="evidence" value="ECO:0007669"/>
    <property type="project" value="UniProtKB-KW"/>
</dbReference>
<feature type="region of interest" description="Disordered" evidence="26">
    <location>
        <begin position="6681"/>
        <end position="6702"/>
    </location>
</feature>
<dbReference type="Pfam" id="PF00041">
    <property type="entry name" value="fn3"/>
    <property type="match status" value="30"/>
</dbReference>
<sequence length="6702" mass="742185">MPGAPRFTQKPSIKQTPTGDLLMECVLEADPRPEIVWQHSGTPMPPSSRAEQELRPQPGANLFLAILTIKEPNAGDGGAYRCTAKNVHGESNANINLNFAGGGEEPKARGPSFVGKPRIIPMDGGARIVMECRVKSSTTPTAKWSKDGSPISGSQFHEVFQELGDSTYLCQLEIHGPSTSDAGQYRCTLKNAEGETNANLALNFEEPDDEAPPPEEKKKRKKTERSPSGRSREGSASPRPGSPSKKKKERSGSERDEKRRRSKSKEASPGAAKGGRSRTSTPMGDELTPDQAKTRRGSSKLTDEDKSSKRLRERSQSGLAAEEKKSRSKSPQAEPQQSESSATTRQTTANELPANAREKFKRAPVVVEPASSKSARRGGTVTLEVEWQCHTSTRVTWYKDGSELSSYAREYSQTFDGQYSRLTISDLSSKLTGVYKCIAKSDYGEGQSQAVVRLEEEEKSKAEDDTRLKSEDERGAGGRKSPSPALRKKSPTPAEKRGTSRPAGDDEVALPPGSPDVRAGRRATVAHTPEFLFHGLLPYSRVVMQSTRRDPFEVFGLRNGDADTTVRRTPVYGRPPLQPTVATNGHQGQNGQQQPLRRPTMNTRGLSHIHSFILKKLPHGDAKQTFLKVSEADGIPSSGLTIPESRRRELMGEADGSEDEFSESISELPSFAGGTPKMPRKRVSTPQEPPQEEKVMFQNARDLLKKTGTATKQGDAAQSKPTLKKVGPKPADDPHEFKKPLLKKVAKKDPVEGPTDPSKVKLKKVERRADSSDPEAGGSSRKSSFGGDSEADPKSRLSGRRGSVDLRRESISELLEKAHTPLKAQGGPGAPAKIIEFDDSVTVLENETAALTIKVAGDPVPTIKWKKGLREVMSGGRFKQHTNGEENKAHLAVSKCRNQDDGVYSVTVSNAHGSDTAEIKLLVTNDNQGGADFRAMLKRRDTSAGQGQKEPKEKELSEAERRQSLFPGKRVEQWVEPLQEKKAQQVTDKIVEWKCTYSRTNAKIRWYKDRKEIFSGGLKYKIIIEKATCTLIINNPEVDDSGMYMCEANGVKTQAMLTVEEPPMKYSFVNPLPNTQEVYRTKQGVLTCKVNSARAPLKWYHRGKLIDENDPRFNIDKDPVGRCTITIHELRQEDEGEWMAYISDDVLSKMMVYVEEPRDTFVIPLKSQRVDERGNTSLECDVNDKDAVVQWWHDGVRIDVDGVHFKEEKSMRKRRLHIFGARIEDHGEYKCTTKDDKTMAQLIVEPLNKFIVPLKDIEVVEKETVDLRCETKDTKTPGTWFVKGKPISSKPGGKFECQSRNGVHTLKISKIEMSEGDTYEFDQAGLHGQCVVSVVEGEKKPTFNWKPKTIEAKAHEPTEVRIPFSIKGQRTLPKIRLLKNGQPVDLDKLKNLIEVVIEGDEAVIKFKDPTMADSGKWALELGNSAGTALAPFELLVKDKPKPPKGPLETTNVTAEGCDLKWGEGDKGDENPAKAFIVEMQEGRSGNWQKIGETKGAGFKVKDLKEHGEYKFRVKAVNDAGISDPLTGETILAKNPYTVPGKPRNMDFTDVDNDHITVAWDPPESDGGAPVEEYIIERREKSEKDWNRVGTVPHDAKEAKQTFTDERVVEGKEYYYRIKAVNKAGPGDPNDHGRSVKAKAKPSEPKFIKGGIKDQRLKVGETIKYDVPISGEPTPEVSWVVNGKPLKAGGRVKVTTERGRHVLKIENAERGDSGKFTIQLKNPSGTCEDSAIVTVVGRPAPPEGPLSVDDICADGATVGWKPPKDDGGDPLTGYIVEAQDLDQKGKFVEVGKVGPGETKLKVKGLKNKGNYKFRVKAVNGEGESEPLTADDYTTIKDPWDEPGKPGRPMVTDYDADRIDLAWDPPLKDGGAPIEEYIVEVRDPVTKEWKEVMRSPTTQASVKGLKEGQEYQFRVKAVNKAGPGQPSEPSEKQMAKPKFVPAWLKHECLRSLTVKAGQSVRWDVKIGGEPAPDVTWTRNDKPFDTNARVTVETKKSDHTILCISAAARGDIGEYRLTVKNAYGEDTEMANLTVLDRPAKPEGPLEVSNVFEDNCDLSWKPPKDDGGEPIEYYEVEKLDTATGRWVPCAKVKDTKAHIEGLKKGNTYQFRVKAVNKEGASEALNADKDIKAKNPYDEPGKPDPPEITDWDSNKVSLAWEPPASDGGAPITGYIIEKKSKHGRDWQECAKVGPQCEADVLNLKEGEEYQFRIKAVNKAGPGEASDPSQKVVAKPRNLKPWIDREAMKTITVKVGQDVEFDVPVRGEPPPEKTWTFADGKPISDRIRLTNEDYRTQFVLKGAQRKEAGKYTLVAQNASGKDTHSVEVIVLGKPSAPMGPLDVTDVFEDHCTLEWAPPEDDGGTPVDHYEIEKMDMATGRWVPCGRADGTTAQVHNLQPGHEYKFRVKAVNKEGESEPLTADQAILAKNPYDLPGKVDKPELVDWDKDHVDLKWNPVADDGGAPIDGYIIEKKDKRGRWEEAMVVPGDATTATVDGLKEGEEYQFRVRAKNKAGKGEASDPTDTVIAKCRNMPPHIHREDIEDHVVRVGGAVDFKIHIDGEPAPTVTWSFTGGSIHATGVQTDDQDYLSRFCIPKALRKQSGKYTITASNCNGSDSVTFEVKVKGKPGKPKGPLDVADVFEDSCNLAWEAPEDDGGEPIQFYEVEKMNPKDGLWVPCGRTADTQFHVDTLNKGDHYKFRVKAVNSEGASDPLENENEIVAKNPYERPDKPGKPEPTDWDYDHVDLKWDPPASDGGAPIEEYQVEKRTKYGRWEPAITVPGNQTTATVPDLTANEEYEFRIVAVNKGGPSDPSDPSRPVIAKPKNLAPKIDLGALKDITIRAGQILAFDVPVEGEPTPTMSWSGPGGKELRNGGRIKLDDHPNMTKFQMRQTERSDTGKYTLRAQNENGSDSASCMVTVIDKPSPPQGPLDVSNIQANQVTLDWKPPEDDGGVPIENYVIEKFDTSQGRWVPALKVPGGQTTADVDNLLEGHEYKFRVAAVNSEGESIPLETFSPIIAKNPYDKPGKPGQPEPTDWDKDHVDLKWTPPKEDGGAPIEGYIIEVKDEFSPNWKEAKTVPAGQTEASVTGLREGEKYQFRIRAKNKAGAGDPSDPSDPVTCKPRHLTPLIDKNSIHEIRVRAGQGCDLAIPVGGEPPPQITWTFEGEPVESDDRIRVQTEDYKTKFAIRKSKREDAGTYLITAKNESGVDTAEVKVIVLDHPSKPKGPLKVSNVTKNSCELDWKPPEDDGGADISHYQIEKQDQATGRWVPCGESQDTHFKVNDLTPGHEYKFRVKAVNRYGDSDPLEADASIIAKDPFDTAGKPGMPEITDWDKDRADLKWEPPADDGGAPVEEYLVEMRDGNGNWVEAAVVPADQTTASVKGLKEGHTYQFRVKAINKAGQSAPSDPSRHLLAKARHVAPKIDRKMFEGIKVRAGQPIKFDVNVDGEPHPEILWFFNGQPLRSADNTKIDNSADHNTKLTTKDSQRSHAGKYKIVATNDSGKDEEEVEVIVLDVPSDPKGPLHVDDITKDSAVVSWREPEDDGGSPITGYIVEKQEDGGRWVPCGETSGQDTQLKVGKLNEGHEYKFRVRAVNRQGQSGNLESPYPITAKNPFDEPDPPTDVKAVDWDKDHVDLQWKAPINDGGAPIEKYIVEKKDKYGDWVECAVVPGDQTKATAPNLTPGETYEFRVKAVNKAGPSKPSEGTGPIVARARRQAPKINLDGLADIRVKAGSPIKIEVTFEGAPEPKASWRVGDGSPDDRAEIKSTPTSSTILIPASRRSDSGPFTITVENEFGKDSGKCNVIVLDVPEAPQGPMKIGDIHKEGCTLHWKPPADDGGSEILHYVVEKMDTTRGTWQEVGQFPDCEAKVTKLHPGKEYLFRVKAVNLQGESKPLEAEEPIIAKNRFEVPDAPDKPQVTDWDKDRIDIKWEAPVNNGGSPIKGYIVEKKEKGSAMWTEAGRPSGTAFSATNLKPNVEYEFRVKAINEAGESAPSDPTDPQITRPRFQKPQILTKDKKAKVRAGHTHTMEIEFLGSPEPTAVWTLNGKEVPADLMVDKKTGKTSIFFPSAKREHTGTYKLKLKNDVGEDEGDFEVTIQDRPSPPEGPIVVEDVNKDSCTLHWKPPKDDGGSEITNYVVEKRDVKTGTWVPVSNFVAGTTCIVPKLQEGHEYEFRVSAQNVFGISDPLTTEDTVVAKDPFGTPGKPSKPSVVDTDNDHITIEWDPPRDNGGSPISHYDVERKDAKSGRWIKCNTQPVSGTEFRDDRVQKGHTYEYRVVAVNKAGPGEPSDPSDPATAKPMFEVPSFDLGIDGKEFRVKAGDPLLIQIPFSGSPKPEITWTREGKELSNIDTTDSITQLHILTARRSDEGPVKIRAVNKLGEAEANIKITVIDRPAPPEHLIYPEIGRRHATLKWDPPKDDGGAEIIGYKIEFQQEGSMFWEKVPQTVAQTQYTVRGLEHGARYRFRIRAENMAGLSDDLTGIPIVIKDNFDPPGPPTTPEITGYDTNTVSLKWNPPREDGGAPIQGYVIERFEKKGGGDWAPIRMPLIRGTETTIRNLFEGETYQFRVRAVNAAGEGAPSNGSEPVTCRPFVQPPGAPEAPHVGKTTKNSAELSWMRPTYDGGAPIDGYIVEKRKVGDKSWTRCNEKPVKEPRTTVEGLKEKDEYEFRVIAVNSAGEGEPSRPSDPVVIQEAPGRPVFDLSGLRDIVVRAGETIEIKIPFSGGNPKPTIDVFNGTQPVYEDARTTTEVMPDHILITTTASKRADGGPYKIRLSNRFGQDEAKLNVTVLDAPGKPTGPITATDVSGEEMTLHWRPPKEDGGAPVTNYIVEARTKNGEWKRIGQPIGTHFKARNLNKNQDYEFRVSAENQFGVGEPLESDDSFRAKDPFDPPGTPGRPEPMETNQDSILLTWTRPYTDGGAPIQGYYLEKREKGGDWERVQHGLISETRFKAYGLTPKKEYEFRVCAVNAAGSSDYSENSMPVVADSAPSRPKIDMGLLTRDIVVYAGETGKILVPFAATPMPRITWSKNGQTIDKKDPRAIVDFNDYLATLTYNKAQLDDTGSYTITLENSMGSDSATLKFKVVDRPAAPEGPLEISDICPDGCLVSWKEPKSDGGSPITNYILEKMHIGRGNENWEKVSSFVRNTSMYVSGLHENEKYRFRVRAENQYGVSEPLENRDPITARFQFNVPDAPDQPAARDMDKTWVDLSWDTPNDGGSKILGYIVQYRDASAGGKWMTAGGGRDLCKENNLRITGLRDCGEYEFRVQAKNAAGLSRHSPIAKLVLKSRIAPPGPPTQPAANSIGRNHVTLTWGPPIDDGGSKITGYHVEMREYGSSNWYQVSDYNILEPEFTVPNLKEFHDYEFRIVAENKAGRGFPSLPTAPIKIQEMGGSRPEIVVKPEDQVQPYNRRAVFVCEAIGRPKPTARWLRNGRELPESTRYRFEAHDGTYRFTIKEVWDIDAGEYTCEVANVFGTDQATAKLTVQAPPVIERDVPNTILPLDEMVRFKIYFSGSAPFSHLLTLNKKEVSGEHPTIRTVEFDDHFLITITSLQPTETGRYEYTVSNDSGEATTGFWLNVTGLPTAPQGPLVYEAVTRDSVTLSWRPPVDDGGSRIKGYKIEKRDILREEWTTVASQVRELSYTAQALFEGHEYEFRVSAFNENGVGAPLVSDNSVVTKLPFDPPGPPTDAEVTHIGTDSLTLNWLRPISDGGGRLRGYVVEKREAGQDTWVRCNQTPSPPNNFTVPNLIDGREYEFQIFAVNDAGFSEPLAMDKLVFKAAGGGTPPEIISPCHDQLGETGRSVTFECEIRGEPRPEIKWMRGMKELVSTSKYTVLNKGTVQTLIIQDVQPDDADEYSCRAVNTKGTRTTRANLKIKSKPRVFVPPKYHGGYEAQKGETVDITLPYKAFPAGEGRWTKNGEKIEAGGKYTITGDDKTVTLRISNASREDYGNYRVTVDNGVGSDSATITVTVADRPDPPRAPQVENVLDEAVILSWKPPLLDGGSLVTGYTVEKRDTSGGQWTPCAKSRFTYLTVEGLKGGHQYEFRITAENKHGVSDPCEQTNAVTIPGDGRRRRRNYDVDESGKIIRGRGIPSSNYDSFVFDVWKHYYPEPVEISTASIYDKYDVLEEIGTGAFGVVHRCVERSTGNTFAAKFVNTPHQTDKDTVRKEIQVMNALRNPSLIHLHDAYEDQHEMVMVYEFLSGGELFEKIADEHSRMSEKEAADYTRQVCEALRVMHENNYVHLDLKPENIMFTTKKSDKLKLIDFGLATQLDPRSAVKVTTGTAEFAAPEIANGEPVGYYTDMWSVGVLSYILLSGLSPFGGETDEETLKNVRAGDWSIDDPAFSGISDHAKDFVKQLLHKDPKQRLSVFDALDHPWLTSGEARDDPIPSSRYRDIRDSVKRKYDAWPEPMPPLGRIANYSSLRKLRPTEYSIRDAYFDRQEATPRFIVRPFSTSCAEGHTATFYCRVLAASPPIVTWHHGAKELRQSVKYMKKYEGSDYSLVINRAKMEDKGEYTVRAQNSYGAREETVSLTVTKQTIDYEPKPLQPMRKMELPKVEEFKEKRGAPKFSFHLRHRLIQKNHPCKLICNLGGNPTPKVEWLKDGRAVDADRVQLTYRSGVASLEIFNARMEDSGTYTCVATNELGEDSTECLVTVQGRGGSVREPIPDLSSFRPRRDRDSSLLRVNDVERSYSSADISRRARQASPLNTRDDIRV</sequence>
<feature type="domain" description="Ig-like" evidence="28">
    <location>
        <begin position="1935"/>
        <end position="2030"/>
    </location>
</feature>
<dbReference type="PRINTS" id="PR00014">
    <property type="entry name" value="FNTYPEIII"/>
</dbReference>
<feature type="domain" description="Fibronectin type-III" evidence="29">
    <location>
        <begin position="4881"/>
        <end position="4975"/>
    </location>
</feature>
<feature type="domain" description="Ig-like" evidence="28">
    <location>
        <begin position="6554"/>
        <end position="6641"/>
    </location>
</feature>
<dbReference type="FunFam" id="2.60.40.10:FF:000003">
    <property type="entry name" value="Titin isoform E"/>
    <property type="match status" value="3"/>
</dbReference>
<feature type="compositionally biased region" description="Basic and acidic residues" evidence="26">
    <location>
        <begin position="3028"/>
        <end position="3045"/>
    </location>
</feature>
<feature type="domain" description="Fibronectin type-III" evidence="29">
    <location>
        <begin position="3803"/>
        <end position="3897"/>
    </location>
</feature>
<comment type="cofactor">
    <cofactor evidence="1">
        <name>Mg(2+)</name>
        <dbReference type="ChEBI" id="CHEBI:18420"/>
    </cofactor>
</comment>
<dbReference type="FunFam" id="3.30.200.20:FF:000249">
    <property type="entry name" value="twitchin isoform X2"/>
    <property type="match status" value="1"/>
</dbReference>
<keyword evidence="20" id="KW-1015">Disulfide bond</keyword>
<feature type="domain" description="Fibronectin type-III" evidence="29">
    <location>
        <begin position="3216"/>
        <end position="3309"/>
    </location>
</feature>
<proteinExistence type="inferred from homology"/>
<evidence type="ECO:0000256" key="23">
    <source>
        <dbReference type="ARBA" id="ARBA00047899"/>
    </source>
</evidence>
<dbReference type="InterPro" id="IPR017441">
    <property type="entry name" value="Protein_kinase_ATP_BS"/>
</dbReference>
<feature type="domain" description="Ig-like" evidence="28">
    <location>
        <begin position="5865"/>
        <end position="5956"/>
    </location>
</feature>
<dbReference type="InterPro" id="IPR013783">
    <property type="entry name" value="Ig-like_fold"/>
</dbReference>
<feature type="compositionally biased region" description="Low complexity" evidence="26">
    <location>
        <begin position="330"/>
        <end position="342"/>
    </location>
</feature>
<dbReference type="FunFam" id="2.60.40.10:FF:000160">
    <property type="entry name" value="Titin a"/>
    <property type="match status" value="7"/>
</dbReference>
<dbReference type="SUPFAM" id="SSF49265">
    <property type="entry name" value="Fibronectin type III"/>
    <property type="match status" value="17"/>
</dbReference>
<dbReference type="FunFam" id="2.60.40.10:FF:000056">
    <property type="entry name" value="twitchin isoform X4"/>
    <property type="match status" value="12"/>
</dbReference>
<feature type="domain" description="Ig-like" evidence="28">
    <location>
        <begin position="6432"/>
        <end position="6520"/>
    </location>
</feature>
<feature type="domain" description="Ig-like" evidence="28">
    <location>
        <begin position="3709"/>
        <end position="3784"/>
    </location>
</feature>
<keyword evidence="7" id="KW-0963">Cytoplasm</keyword>
<feature type="compositionally biased region" description="Basic and acidic residues" evidence="26">
    <location>
        <begin position="2861"/>
        <end position="2871"/>
    </location>
</feature>
<feature type="region of interest" description="Disordered" evidence="26">
    <location>
        <begin position="635"/>
        <end position="693"/>
    </location>
</feature>
<feature type="domain" description="Ig-like" evidence="28">
    <location>
        <begin position="364"/>
        <end position="453"/>
    </location>
</feature>
<evidence type="ECO:0000256" key="21">
    <source>
        <dbReference type="ARBA" id="ARBA00023242"/>
    </source>
</evidence>
<dbReference type="InterPro" id="IPR007110">
    <property type="entry name" value="Ig-like_dom"/>
</dbReference>
<comment type="catalytic activity">
    <reaction evidence="24">
        <text>L-seryl-[protein] + ATP = O-phospho-L-seryl-[protein] + ADP + H(+)</text>
        <dbReference type="Rhea" id="RHEA:17989"/>
        <dbReference type="Rhea" id="RHEA-COMP:9863"/>
        <dbReference type="Rhea" id="RHEA-COMP:11604"/>
        <dbReference type="ChEBI" id="CHEBI:15378"/>
        <dbReference type="ChEBI" id="CHEBI:29999"/>
        <dbReference type="ChEBI" id="CHEBI:30616"/>
        <dbReference type="ChEBI" id="CHEBI:83421"/>
        <dbReference type="ChEBI" id="CHEBI:456216"/>
        <dbReference type="EC" id="2.7.11.1"/>
    </reaction>
</comment>
<evidence type="ECO:0000256" key="5">
    <source>
        <dbReference type="ARBA" id="ARBA00006692"/>
    </source>
</evidence>
<dbReference type="SMART" id="SM00060">
    <property type="entry name" value="FN3"/>
    <property type="match status" value="31"/>
</dbReference>
<feature type="domain" description="Ig-like" evidence="28">
    <location>
        <begin position="4979"/>
        <end position="5068"/>
    </location>
</feature>
<accession>A0AA36GBC3</accession>
<dbReference type="InterPro" id="IPR000719">
    <property type="entry name" value="Prot_kinase_dom"/>
</dbReference>
<feature type="domain" description="Fibronectin type-III" evidence="29">
    <location>
        <begin position="4385"/>
        <end position="4478"/>
    </location>
</feature>
<evidence type="ECO:0000256" key="19">
    <source>
        <dbReference type="ARBA" id="ARBA00023054"/>
    </source>
</evidence>
<feature type="domain" description="Ig-like" evidence="28">
    <location>
        <begin position="5772"/>
        <end position="5860"/>
    </location>
</feature>
<feature type="domain" description="Ig-like" evidence="28">
    <location>
        <begin position="5382"/>
        <end position="5470"/>
    </location>
</feature>
<feature type="domain" description="Fibronectin type-III" evidence="29">
    <location>
        <begin position="2330"/>
        <end position="2424"/>
    </location>
</feature>
<reference evidence="30" key="1">
    <citation type="submission" date="2023-06" db="EMBL/GenBank/DDBJ databases">
        <authorList>
            <person name="Delattre M."/>
        </authorList>
    </citation>
    <scope>NUCLEOTIDE SEQUENCE</scope>
    <source>
        <strain evidence="30">AF72</strain>
    </source>
</reference>
<feature type="region of interest" description="Disordered" evidence="26">
    <location>
        <begin position="201"/>
        <end position="378"/>
    </location>
</feature>
<dbReference type="EC" id="2.7.11.1" evidence="6"/>
<feature type="region of interest" description="Disordered" evidence="26">
    <location>
        <begin position="709"/>
        <end position="812"/>
    </location>
</feature>
<dbReference type="GO" id="GO:0050793">
    <property type="term" value="P:regulation of developmental process"/>
    <property type="evidence" value="ECO:0007669"/>
    <property type="project" value="UniProtKB-ARBA"/>
</dbReference>
<dbReference type="PROSITE" id="PS50011">
    <property type="entry name" value="PROTEIN_KINASE_DOM"/>
    <property type="match status" value="1"/>
</dbReference>
<dbReference type="Gene3D" id="3.30.200.20">
    <property type="entry name" value="Phosphorylase Kinase, domain 1"/>
    <property type="match status" value="1"/>
</dbReference>
<dbReference type="FunFam" id="2.60.40.10:FF:002083">
    <property type="entry name" value="Protein CBR-UNC-22"/>
    <property type="match status" value="3"/>
</dbReference>
<feature type="compositionally biased region" description="Basic and acidic residues" evidence="26">
    <location>
        <begin position="730"/>
        <end position="739"/>
    </location>
</feature>
<evidence type="ECO:0000256" key="17">
    <source>
        <dbReference type="ARBA" id="ARBA00022842"/>
    </source>
</evidence>
<feature type="domain" description="Fibronectin type-III" evidence="29">
    <location>
        <begin position="5669"/>
        <end position="5773"/>
    </location>
</feature>
<dbReference type="InterPro" id="IPR003599">
    <property type="entry name" value="Ig_sub"/>
</dbReference>
<feature type="domain" description="Fibronectin type-III" evidence="29">
    <location>
        <begin position="5180"/>
        <end position="5280"/>
    </location>
</feature>
<feature type="compositionally biased region" description="Basic and acidic residues" evidence="26">
    <location>
        <begin position="250"/>
        <end position="259"/>
    </location>
</feature>
<feature type="region of interest" description="Disordered" evidence="26">
    <location>
        <begin position="940"/>
        <end position="961"/>
    </location>
</feature>
<feature type="domain" description="Ig-like" evidence="28">
    <location>
        <begin position="2821"/>
        <end position="2911"/>
    </location>
</feature>
<dbReference type="FunFam" id="1.10.510.10:FF:000321">
    <property type="entry name" value="Bent, isoform C"/>
    <property type="match status" value="1"/>
</dbReference>
<feature type="domain" description="Fibronectin type-III" evidence="29">
    <location>
        <begin position="5571"/>
        <end position="5666"/>
    </location>
</feature>
<feature type="domain" description="Fibronectin type-III" evidence="29">
    <location>
        <begin position="2918"/>
        <end position="3014"/>
    </location>
</feature>
<dbReference type="Gene3D" id="1.10.510.10">
    <property type="entry name" value="Transferase(Phosphotransferase) domain 1"/>
    <property type="match status" value="1"/>
</dbReference>
<dbReference type="SMART" id="SM00409">
    <property type="entry name" value="IG"/>
    <property type="match status" value="27"/>
</dbReference>
<dbReference type="GO" id="GO:0007525">
    <property type="term" value="P:somatic muscle development"/>
    <property type="evidence" value="ECO:0007669"/>
    <property type="project" value="UniProtKB-ARBA"/>
</dbReference>
<feature type="domain" description="Ig-like" evidence="28">
    <location>
        <begin position="3119"/>
        <end position="3208"/>
    </location>
</feature>
<feature type="domain" description="Fibronectin type-III" evidence="29">
    <location>
        <begin position="4093"/>
        <end position="4188"/>
    </location>
</feature>
<keyword evidence="10" id="KW-0808">Transferase</keyword>
<feature type="domain" description="Fibronectin type-III" evidence="29">
    <location>
        <begin position="3315"/>
        <end position="3408"/>
    </location>
</feature>
<feature type="domain" description="Ig-like" evidence="28">
    <location>
        <begin position="111"/>
        <end position="203"/>
    </location>
</feature>
<evidence type="ECO:0000256" key="9">
    <source>
        <dbReference type="ARBA" id="ARBA00022553"/>
    </source>
</evidence>
<evidence type="ECO:0000259" key="28">
    <source>
        <dbReference type="PROSITE" id="PS50835"/>
    </source>
</evidence>
<feature type="domain" description="Fibronectin type-III" evidence="29">
    <location>
        <begin position="3020"/>
        <end position="3115"/>
    </location>
</feature>
<dbReference type="GO" id="GO:0005634">
    <property type="term" value="C:nucleus"/>
    <property type="evidence" value="ECO:0007669"/>
    <property type="project" value="UniProtKB-SubCell"/>
</dbReference>
<feature type="domain" description="Fibronectin type-III" evidence="29">
    <location>
        <begin position="4484"/>
        <end position="4580"/>
    </location>
</feature>
<dbReference type="Pfam" id="PF00069">
    <property type="entry name" value="Pkinase"/>
    <property type="match status" value="1"/>
</dbReference>
<feature type="domain" description="Fibronectin type-III" evidence="29">
    <location>
        <begin position="1740"/>
        <end position="1837"/>
    </location>
</feature>
<feature type="domain" description="Fibronectin type-III" evidence="29">
    <location>
        <begin position="4586"/>
        <end position="4681"/>
    </location>
</feature>
<keyword evidence="16 25" id="KW-0067">ATP-binding</keyword>
<dbReference type="GO" id="GO:0045214">
    <property type="term" value="P:sarcomere organization"/>
    <property type="evidence" value="ECO:0007669"/>
    <property type="project" value="UniProtKB-ARBA"/>
</dbReference>
<feature type="domain" description="Fibronectin type-III" evidence="29">
    <location>
        <begin position="5078"/>
        <end position="5174"/>
    </location>
</feature>
<feature type="region of interest" description="Disordered" evidence="26">
    <location>
        <begin position="4860"/>
        <end position="4890"/>
    </location>
</feature>
<dbReference type="InterPro" id="IPR036179">
    <property type="entry name" value="Ig-like_dom_sf"/>
</dbReference>
<name>A0AA36GBC3_9BILA</name>
<feature type="domain" description="Fibronectin type-III" evidence="29">
    <location>
        <begin position="1843"/>
        <end position="1936"/>
    </location>
</feature>
<keyword evidence="12" id="KW-0677">Repeat</keyword>
<feature type="domain" description="Fibronectin type-III" evidence="29">
    <location>
        <begin position="2038"/>
        <end position="2131"/>
    </location>
</feature>
<evidence type="ECO:0000256" key="22">
    <source>
        <dbReference type="ARBA" id="ARBA00023319"/>
    </source>
</evidence>
<feature type="domain" description="Fibronectin type-III" evidence="29">
    <location>
        <begin position="1443"/>
        <end position="1535"/>
    </location>
</feature>
<feature type="region of interest" description="Disordered" evidence="26">
    <location>
        <begin position="2121"/>
        <end position="2147"/>
    </location>
</feature>
<feature type="domain" description="Fibronectin type-III" evidence="29">
    <location>
        <begin position="2430"/>
        <end position="2524"/>
    </location>
</feature>
<feature type="domain" description="Fibronectin type-III" evidence="29">
    <location>
        <begin position="3511"/>
        <end position="3605"/>
    </location>
</feature>
<feature type="domain" description="Ig-like" evidence="28">
    <location>
        <begin position="831"/>
        <end position="924"/>
    </location>
</feature>
<feature type="region of interest" description="Disordered" evidence="26">
    <location>
        <begin position="1622"/>
        <end position="1646"/>
    </location>
</feature>
<evidence type="ECO:0000256" key="13">
    <source>
        <dbReference type="ARBA" id="ARBA00022741"/>
    </source>
</evidence>
<feature type="compositionally biased region" description="Basic and acidic residues" evidence="26">
    <location>
        <begin position="301"/>
        <end position="325"/>
    </location>
</feature>
<feature type="region of interest" description="Disordered" evidence="26">
    <location>
        <begin position="2848"/>
        <end position="2871"/>
    </location>
</feature>
<evidence type="ECO:0000256" key="15">
    <source>
        <dbReference type="ARBA" id="ARBA00022837"/>
    </source>
</evidence>
<dbReference type="InterPro" id="IPR013098">
    <property type="entry name" value="Ig_I-set"/>
</dbReference>
<evidence type="ECO:0000256" key="14">
    <source>
        <dbReference type="ARBA" id="ARBA00022777"/>
    </source>
</evidence>
<evidence type="ECO:0000313" key="30">
    <source>
        <dbReference type="EMBL" id="CAJ0587389.1"/>
    </source>
</evidence>
<keyword evidence="11" id="KW-0479">Metal-binding</keyword>
<comment type="catalytic activity">
    <reaction evidence="23">
        <text>L-threonyl-[protein] + ATP = O-phospho-L-threonyl-[protein] + ADP + H(+)</text>
        <dbReference type="Rhea" id="RHEA:46608"/>
        <dbReference type="Rhea" id="RHEA-COMP:11060"/>
        <dbReference type="Rhea" id="RHEA-COMP:11605"/>
        <dbReference type="ChEBI" id="CHEBI:15378"/>
        <dbReference type="ChEBI" id="CHEBI:30013"/>
        <dbReference type="ChEBI" id="CHEBI:30616"/>
        <dbReference type="ChEBI" id="CHEBI:61977"/>
        <dbReference type="ChEBI" id="CHEBI:456216"/>
        <dbReference type="EC" id="2.7.11.1"/>
    </reaction>
</comment>
<feature type="compositionally biased region" description="Low complexity" evidence="26">
    <location>
        <begin position="584"/>
        <end position="594"/>
    </location>
</feature>
<dbReference type="PROSITE" id="PS00108">
    <property type="entry name" value="PROTEIN_KINASE_ST"/>
    <property type="match status" value="1"/>
</dbReference>
<comment type="subcellular location">
    <subcellularLocation>
        <location evidence="3">Cytoplasm</location>
        <location evidence="3">Myofibril</location>
        <location evidence="3">Sarcomere</location>
        <location evidence="3">A band</location>
    </subcellularLocation>
    <subcellularLocation>
        <location evidence="4">Cytoplasm</location>
        <location evidence="4">Myofibril</location>
        <location evidence="4">Sarcomere</location>
        <location evidence="4">I band</location>
    </subcellularLocation>
    <subcellularLocation>
        <location evidence="2">Nucleus</location>
    </subcellularLocation>
</comment>
<dbReference type="SMART" id="SM00408">
    <property type="entry name" value="IGc2"/>
    <property type="match status" value="20"/>
</dbReference>
<organism evidence="30 31">
    <name type="scientific">Mesorhabditis spiculigera</name>
    <dbReference type="NCBI Taxonomy" id="96644"/>
    <lineage>
        <taxon>Eukaryota</taxon>
        <taxon>Metazoa</taxon>
        <taxon>Ecdysozoa</taxon>
        <taxon>Nematoda</taxon>
        <taxon>Chromadorea</taxon>
        <taxon>Rhabditida</taxon>
        <taxon>Rhabditina</taxon>
        <taxon>Rhabditomorpha</taxon>
        <taxon>Rhabditoidea</taxon>
        <taxon>Rhabditidae</taxon>
        <taxon>Mesorhabditinae</taxon>
        <taxon>Mesorhabditis</taxon>
    </lineage>
</organism>
<feature type="non-terminal residue" evidence="30">
    <location>
        <position position="6702"/>
    </location>
</feature>
<feature type="domain" description="Fibronectin type-III" evidence="29">
    <location>
        <begin position="2624"/>
        <end position="2717"/>
    </location>
</feature>
<feature type="compositionally biased region" description="Basic and acidic residues" evidence="26">
    <location>
        <begin position="3460"/>
        <end position="3479"/>
    </location>
</feature>
<evidence type="ECO:0000256" key="7">
    <source>
        <dbReference type="ARBA" id="ARBA00022490"/>
    </source>
</evidence>
<gene>
    <name evidence="30" type="ORF">MSPICULIGERA_LOCUS25358</name>
</gene>
<feature type="binding site" evidence="25">
    <location>
        <position position="6139"/>
    </location>
    <ligand>
        <name>ATP</name>
        <dbReference type="ChEBI" id="CHEBI:30616"/>
    </ligand>
</feature>
<feature type="compositionally biased region" description="Basic and acidic residues" evidence="26">
    <location>
        <begin position="455"/>
        <end position="476"/>
    </location>
</feature>
<protein>
    <recommendedName>
        <fullName evidence="6">non-specific serine/threonine protein kinase</fullName>
        <ecNumber evidence="6">2.7.11.1</ecNumber>
    </recommendedName>
</protein>
<feature type="compositionally biased region" description="Basic and acidic residues" evidence="26">
    <location>
        <begin position="949"/>
        <end position="961"/>
    </location>
</feature>
<feature type="domain" description="Fibronectin type-III" evidence="29">
    <location>
        <begin position="2723"/>
        <end position="2817"/>
    </location>
</feature>
<dbReference type="InterPro" id="IPR003598">
    <property type="entry name" value="Ig_sub2"/>
</dbReference>
<evidence type="ECO:0000256" key="6">
    <source>
        <dbReference type="ARBA" id="ARBA00012513"/>
    </source>
</evidence>
<dbReference type="GO" id="GO:0046872">
    <property type="term" value="F:metal ion binding"/>
    <property type="evidence" value="ECO:0007669"/>
    <property type="project" value="UniProtKB-KW"/>
</dbReference>
<evidence type="ECO:0000259" key="27">
    <source>
        <dbReference type="PROSITE" id="PS50011"/>
    </source>
</evidence>
<feature type="compositionally biased region" description="Basic and acidic residues" evidence="26">
    <location>
        <begin position="1832"/>
        <end position="1843"/>
    </location>
</feature>
<keyword evidence="15" id="KW-0106">Calcium</keyword>
<evidence type="ECO:0000256" key="24">
    <source>
        <dbReference type="ARBA" id="ARBA00048679"/>
    </source>
</evidence>
<evidence type="ECO:0000256" key="4">
    <source>
        <dbReference type="ARBA" id="ARBA00004355"/>
    </source>
</evidence>
<keyword evidence="13 25" id="KW-0547">Nucleotide-binding</keyword>
<evidence type="ECO:0000256" key="16">
    <source>
        <dbReference type="ARBA" id="ARBA00022840"/>
    </source>
</evidence>
<feature type="domain" description="Protein kinase" evidence="27">
    <location>
        <begin position="6110"/>
        <end position="6365"/>
    </location>
</feature>
<dbReference type="GO" id="GO:0031674">
    <property type="term" value="C:I band"/>
    <property type="evidence" value="ECO:0007669"/>
    <property type="project" value="UniProtKB-SubCell"/>
</dbReference>
<evidence type="ECO:0000256" key="18">
    <source>
        <dbReference type="ARBA" id="ARBA00022860"/>
    </source>
</evidence>
<evidence type="ECO:0000256" key="11">
    <source>
        <dbReference type="ARBA" id="ARBA00022723"/>
    </source>
</evidence>
<evidence type="ECO:0000256" key="25">
    <source>
        <dbReference type="PROSITE-ProRule" id="PRU10141"/>
    </source>
</evidence>
<dbReference type="FunFam" id="2.60.40.10:FF:000051">
    <property type="entry name" value="Uncharacterized protein, isoform J"/>
    <property type="match status" value="3"/>
</dbReference>
<feature type="domain" description="Ig-like" evidence="28">
    <location>
        <begin position="1157"/>
        <end position="1243"/>
    </location>
</feature>
<feature type="domain" description="Fibronectin type-III" evidence="29">
    <location>
        <begin position="1541"/>
        <end position="1642"/>
    </location>
</feature>
<comment type="caution">
    <text evidence="30">The sequence shown here is derived from an EMBL/GenBank/DDBJ whole genome shotgun (WGS) entry which is preliminary data.</text>
</comment>
<evidence type="ECO:0000256" key="8">
    <source>
        <dbReference type="ARBA" id="ARBA00022527"/>
    </source>
</evidence>
<dbReference type="PANTHER" id="PTHR14340">
    <property type="entry name" value="MICROFIBRIL-ASSOCIATED GLYCOPROTEIN 3"/>
    <property type="match status" value="1"/>
</dbReference>
<feature type="region of interest" description="Disordered" evidence="26">
    <location>
        <begin position="3460"/>
        <end position="3481"/>
    </location>
</feature>
<dbReference type="Pfam" id="PF07679">
    <property type="entry name" value="I-set"/>
    <property type="match status" value="23"/>
</dbReference>
<dbReference type="InterPro" id="IPR008271">
    <property type="entry name" value="Ser/Thr_kinase_AS"/>
</dbReference>
<evidence type="ECO:0000256" key="20">
    <source>
        <dbReference type="ARBA" id="ARBA00023157"/>
    </source>
</evidence>
<dbReference type="InterPro" id="IPR003961">
    <property type="entry name" value="FN3_dom"/>
</dbReference>
<dbReference type="InterPro" id="IPR011009">
    <property type="entry name" value="Kinase-like_dom_sf"/>
</dbReference>
<keyword evidence="31" id="KW-1185">Reference proteome</keyword>
<dbReference type="FunFam" id="2.60.40.10:FF:000567">
    <property type="entry name" value="Uncharacterized protein, isoform G"/>
    <property type="match status" value="3"/>
</dbReference>
<evidence type="ECO:0000256" key="1">
    <source>
        <dbReference type="ARBA" id="ARBA00001946"/>
    </source>
</evidence>
<dbReference type="PROSITE" id="PS50835">
    <property type="entry name" value="IG_LIKE"/>
    <property type="match status" value="19"/>
</dbReference>
<keyword evidence="8" id="KW-0723">Serine/threonine-protein kinase</keyword>
<keyword evidence="9" id="KW-0597">Phosphoprotein</keyword>
<feature type="compositionally biased region" description="Basic and acidic residues" evidence="26">
    <location>
        <begin position="2121"/>
        <end position="2140"/>
    </location>
</feature>
<dbReference type="CDD" id="cd00063">
    <property type="entry name" value="FN3"/>
    <property type="match status" value="31"/>
</dbReference>
<keyword evidence="17" id="KW-0460">Magnesium</keyword>
<dbReference type="FunFam" id="2.60.40.10:FF:000127">
    <property type="entry name" value="titin isoform X1"/>
    <property type="match status" value="3"/>
</dbReference>
<dbReference type="SMART" id="SM00220">
    <property type="entry name" value="S_TKc"/>
    <property type="match status" value="1"/>
</dbReference>
<evidence type="ECO:0000256" key="12">
    <source>
        <dbReference type="ARBA" id="ARBA00022737"/>
    </source>
</evidence>
<dbReference type="PROSITE" id="PS50853">
    <property type="entry name" value="FN3"/>
    <property type="match status" value="31"/>
</dbReference>
<feature type="region of interest" description="Disordered" evidence="26">
    <location>
        <begin position="455"/>
        <end position="519"/>
    </location>
</feature>
<dbReference type="FunFam" id="2.60.40.10:FF:000345">
    <property type="entry name" value="Muscle M-line assembly protein unc-89"/>
    <property type="match status" value="1"/>
</dbReference>
<feature type="region of interest" description="Disordered" evidence="26">
    <location>
        <begin position="579"/>
        <end position="598"/>
    </location>
</feature>